<dbReference type="RefSeq" id="WP_042747884.1">
    <property type="nucleotide sequence ID" value="NZ_AZSI01000014.1"/>
</dbReference>
<dbReference type="Gene3D" id="1.10.2020.10">
    <property type="entry name" value="uronate isomerase, domain 2, chain A"/>
    <property type="match status" value="1"/>
</dbReference>
<evidence type="ECO:0000256" key="5">
    <source>
        <dbReference type="ARBA" id="ARBA00020555"/>
    </source>
</evidence>
<dbReference type="SUPFAM" id="SSF51556">
    <property type="entry name" value="Metallo-dependent hydrolases"/>
    <property type="match status" value="1"/>
</dbReference>
<keyword evidence="6 7" id="KW-0413">Isomerase</keyword>
<evidence type="ECO:0000256" key="3">
    <source>
        <dbReference type="ARBA" id="ARBA00008397"/>
    </source>
</evidence>
<gene>
    <name evidence="7" type="primary">uxaC</name>
    <name evidence="8" type="ORF">U725_00680</name>
</gene>
<dbReference type="PATRIC" id="fig|1415168.3.peg.721"/>
<dbReference type="Pfam" id="PF02614">
    <property type="entry name" value="UxaC"/>
    <property type="match status" value="1"/>
</dbReference>
<dbReference type="AlphaFoldDB" id="A0A084ACH4"/>
<dbReference type="GO" id="GO:0008880">
    <property type="term" value="F:glucuronate isomerase activity"/>
    <property type="evidence" value="ECO:0007669"/>
    <property type="project" value="UniProtKB-UniRule"/>
</dbReference>
<evidence type="ECO:0000256" key="2">
    <source>
        <dbReference type="ARBA" id="ARBA00004892"/>
    </source>
</evidence>
<reference evidence="8 9" key="1">
    <citation type="submission" date="2014-06" db="EMBL/GenBank/DDBJ databases">
        <title>Draft genome sequence of the putrescine producing strain Lactococcus lactis subsp cremoris GE214.</title>
        <authorList>
            <person name="Ladero V."/>
            <person name="Linares D.M."/>
            <person name="del Rio B."/>
            <person name="Mayo B."/>
            <person name="Martin M.C."/>
            <person name="Fernandez M."/>
            <person name="Alvarez M.A."/>
        </authorList>
    </citation>
    <scope>NUCLEOTIDE SEQUENCE [LARGE SCALE GENOMIC DNA]</scope>
    <source>
        <strain evidence="8 9">GE214</strain>
    </source>
</reference>
<evidence type="ECO:0000256" key="4">
    <source>
        <dbReference type="ARBA" id="ARBA00012546"/>
    </source>
</evidence>
<evidence type="ECO:0000313" key="8">
    <source>
        <dbReference type="EMBL" id="KEY63003.1"/>
    </source>
</evidence>
<organism evidence="8 9">
    <name type="scientific">Lactococcus cremoris subsp. cremoris GE214</name>
    <dbReference type="NCBI Taxonomy" id="1415168"/>
    <lineage>
        <taxon>Bacteria</taxon>
        <taxon>Bacillati</taxon>
        <taxon>Bacillota</taxon>
        <taxon>Bacilli</taxon>
        <taxon>Lactobacillales</taxon>
        <taxon>Streptococcaceae</taxon>
        <taxon>Lactococcus</taxon>
        <taxon>Lactococcus cremoris subsp. cremoris</taxon>
    </lineage>
</organism>
<evidence type="ECO:0000256" key="1">
    <source>
        <dbReference type="ARBA" id="ARBA00001165"/>
    </source>
</evidence>
<comment type="pathway">
    <text evidence="2 7">Carbohydrate metabolism; pentose and glucuronate interconversion.</text>
</comment>
<proteinExistence type="inferred from homology"/>
<name>A0A084ACH4_LACLC</name>
<dbReference type="EC" id="5.3.1.12" evidence="4 7"/>
<comment type="catalytic activity">
    <reaction evidence="1 7">
        <text>D-glucuronate = D-fructuronate</text>
        <dbReference type="Rhea" id="RHEA:13049"/>
        <dbReference type="ChEBI" id="CHEBI:58720"/>
        <dbReference type="ChEBI" id="CHEBI:59863"/>
        <dbReference type="EC" id="5.3.1.12"/>
    </reaction>
</comment>
<dbReference type="UniPathway" id="UPA00246"/>
<dbReference type="GO" id="GO:0042840">
    <property type="term" value="P:D-glucuronate catabolic process"/>
    <property type="evidence" value="ECO:0007669"/>
    <property type="project" value="TreeGrafter"/>
</dbReference>
<evidence type="ECO:0000313" key="9">
    <source>
        <dbReference type="Proteomes" id="UP000028401"/>
    </source>
</evidence>
<dbReference type="EMBL" id="AZSI01000014">
    <property type="protein sequence ID" value="KEY63003.1"/>
    <property type="molecule type" value="Genomic_DNA"/>
</dbReference>
<accession>A0A084ACH4</accession>
<dbReference type="InterPro" id="IPR032466">
    <property type="entry name" value="Metal_Hydrolase"/>
</dbReference>
<comment type="caution">
    <text evidence="8">The sequence shown here is derived from an EMBL/GenBank/DDBJ whole genome shotgun (WGS) entry which is preliminary data.</text>
</comment>
<protein>
    <recommendedName>
        <fullName evidence="5 7">Uronate isomerase</fullName>
        <ecNumber evidence="4 7">5.3.1.12</ecNumber>
    </recommendedName>
    <alternativeName>
        <fullName evidence="7">Glucuronate isomerase</fullName>
    </alternativeName>
    <alternativeName>
        <fullName evidence="7">Uronic isomerase</fullName>
    </alternativeName>
</protein>
<dbReference type="GO" id="GO:0019698">
    <property type="term" value="P:D-galacturonate catabolic process"/>
    <property type="evidence" value="ECO:0007669"/>
    <property type="project" value="TreeGrafter"/>
</dbReference>
<dbReference type="PANTHER" id="PTHR30068">
    <property type="entry name" value="URONATE ISOMERASE"/>
    <property type="match status" value="1"/>
</dbReference>
<comment type="similarity">
    <text evidence="3 7">Belongs to the metallo-dependent hydrolases superfamily. Uronate isomerase family.</text>
</comment>
<sequence length="472" mass="54413">MKFLSEDFLLNNESAKLLFHEHAEKMPIIDYHCHLEPAEIYENKKYENLTQIWLGGDHYKWRLLRANGIPEKLITGDGDDYEKFLAFAKTLEKSLGNPIYEWTHLELKRFFHIDKLISSETAKEIWDEANQMLATDDFRPRALIKNSNVKVVCTTDDPVSKLSYHKSLAKEEKDFKVLPALRPDHLISITDGHFAEYLMELSAVSGIKIKDFKTMIKALEQRFEFFTSLGGRLSDHSLSTYTFAETKNVDLDSILQKAKENQTLTDLEYNQYITALTLEIMKLNKKFDWTMQLHVNVNRSINGPALRKIGENTGFDSMGTQANISEELTKLFSKAAELEIIPKTILYSLNQNDWLELATLIGCFQGEGVQQLQLGAGWWFNDTAKGMEKQLEIFASQSLLPNFVGMLTDSRSFLSYPRHEYFRRVLCNFVGQLIESGRIPDDEALVGKMIEDISYNNVHDYFGFFKNEDSKQ</sequence>
<evidence type="ECO:0000256" key="7">
    <source>
        <dbReference type="HAMAP-Rule" id="MF_00675"/>
    </source>
</evidence>
<dbReference type="InterPro" id="IPR003766">
    <property type="entry name" value="Uronate_isomerase"/>
</dbReference>
<dbReference type="NCBIfam" id="NF002794">
    <property type="entry name" value="PRK02925.1"/>
    <property type="match status" value="1"/>
</dbReference>
<dbReference type="Proteomes" id="UP000028401">
    <property type="component" value="Unassembled WGS sequence"/>
</dbReference>
<dbReference type="PANTHER" id="PTHR30068:SF4">
    <property type="entry name" value="URONATE ISOMERASE"/>
    <property type="match status" value="1"/>
</dbReference>
<comment type="catalytic activity">
    <reaction evidence="7">
        <text>aldehydo-D-galacturonate = keto-D-tagaturonate</text>
        <dbReference type="Rhea" id="RHEA:27702"/>
        <dbReference type="ChEBI" id="CHEBI:12952"/>
        <dbReference type="ChEBI" id="CHEBI:17886"/>
    </reaction>
</comment>
<dbReference type="Gene3D" id="3.20.20.140">
    <property type="entry name" value="Metal-dependent hydrolases"/>
    <property type="match status" value="1"/>
</dbReference>
<dbReference type="HAMAP" id="MF_00675">
    <property type="entry name" value="UxaC"/>
    <property type="match status" value="1"/>
</dbReference>
<evidence type="ECO:0000256" key="6">
    <source>
        <dbReference type="ARBA" id="ARBA00023235"/>
    </source>
</evidence>